<reference evidence="8" key="1">
    <citation type="submission" date="2020-11" db="EMBL/GenBank/DDBJ databases">
        <authorList>
            <person name="Tran Van P."/>
        </authorList>
    </citation>
    <scope>NUCLEOTIDE SEQUENCE</scope>
</reference>
<keyword evidence="2" id="KW-0677">Repeat</keyword>
<dbReference type="Proteomes" id="UP000759131">
    <property type="component" value="Unassembled WGS sequence"/>
</dbReference>
<accession>A0A7R9LDI0</accession>
<feature type="non-terminal residue" evidence="8">
    <location>
        <position position="1"/>
    </location>
</feature>
<dbReference type="OrthoDB" id="6503943at2759"/>
<keyword evidence="3 5" id="KW-0863">Zinc-finger</keyword>
<dbReference type="PROSITE" id="PS50157">
    <property type="entry name" value="ZINC_FINGER_C2H2_2"/>
    <property type="match status" value="4"/>
</dbReference>
<evidence type="ECO:0000256" key="5">
    <source>
        <dbReference type="PROSITE-ProRule" id="PRU00042"/>
    </source>
</evidence>
<dbReference type="GO" id="GO:0000981">
    <property type="term" value="F:DNA-binding transcription factor activity, RNA polymerase II-specific"/>
    <property type="evidence" value="ECO:0007669"/>
    <property type="project" value="TreeGrafter"/>
</dbReference>
<dbReference type="SMART" id="SM00355">
    <property type="entry name" value="ZnF_C2H2"/>
    <property type="match status" value="4"/>
</dbReference>
<dbReference type="Gene3D" id="3.30.160.60">
    <property type="entry name" value="Classic Zinc Finger"/>
    <property type="match status" value="4"/>
</dbReference>
<keyword evidence="1" id="KW-0479">Metal-binding</keyword>
<dbReference type="PANTHER" id="PTHR19818:SF139">
    <property type="entry name" value="PAIR-RULE PROTEIN ODD-PAIRED"/>
    <property type="match status" value="1"/>
</dbReference>
<dbReference type="FunFam" id="3.30.160.60:FF:000125">
    <property type="entry name" value="Putative zinc finger protein 143"/>
    <property type="match status" value="1"/>
</dbReference>
<dbReference type="InterPro" id="IPR036236">
    <property type="entry name" value="Znf_C2H2_sf"/>
</dbReference>
<dbReference type="GO" id="GO:0005634">
    <property type="term" value="C:nucleus"/>
    <property type="evidence" value="ECO:0007669"/>
    <property type="project" value="UniProtKB-ARBA"/>
</dbReference>
<dbReference type="FunFam" id="3.30.160.60:FF:002343">
    <property type="entry name" value="Zinc finger protein 33A"/>
    <property type="match status" value="1"/>
</dbReference>
<organism evidence="8">
    <name type="scientific">Medioppia subpectinata</name>
    <dbReference type="NCBI Taxonomy" id="1979941"/>
    <lineage>
        <taxon>Eukaryota</taxon>
        <taxon>Metazoa</taxon>
        <taxon>Ecdysozoa</taxon>
        <taxon>Arthropoda</taxon>
        <taxon>Chelicerata</taxon>
        <taxon>Arachnida</taxon>
        <taxon>Acari</taxon>
        <taxon>Acariformes</taxon>
        <taxon>Sarcoptiformes</taxon>
        <taxon>Oribatida</taxon>
        <taxon>Brachypylina</taxon>
        <taxon>Oppioidea</taxon>
        <taxon>Oppiidae</taxon>
        <taxon>Medioppia</taxon>
    </lineage>
</organism>
<dbReference type="GO" id="GO:0000978">
    <property type="term" value="F:RNA polymerase II cis-regulatory region sequence-specific DNA binding"/>
    <property type="evidence" value="ECO:0007669"/>
    <property type="project" value="TreeGrafter"/>
</dbReference>
<evidence type="ECO:0000256" key="1">
    <source>
        <dbReference type="ARBA" id="ARBA00022723"/>
    </source>
</evidence>
<dbReference type="InterPro" id="IPR013087">
    <property type="entry name" value="Znf_C2H2_type"/>
</dbReference>
<dbReference type="SUPFAM" id="SSF57667">
    <property type="entry name" value="beta-beta-alpha zinc fingers"/>
    <property type="match status" value="2"/>
</dbReference>
<feature type="domain" description="C2H2-type" evidence="7">
    <location>
        <begin position="208"/>
        <end position="237"/>
    </location>
</feature>
<dbReference type="GO" id="GO:0008270">
    <property type="term" value="F:zinc ion binding"/>
    <property type="evidence" value="ECO:0007669"/>
    <property type="project" value="UniProtKB-KW"/>
</dbReference>
<dbReference type="Pfam" id="PF00096">
    <property type="entry name" value="zf-C2H2"/>
    <property type="match status" value="2"/>
</dbReference>
<dbReference type="PANTHER" id="PTHR19818">
    <property type="entry name" value="ZINC FINGER PROTEIN ZIC AND GLI"/>
    <property type="match status" value="1"/>
</dbReference>
<dbReference type="EMBL" id="OC876986">
    <property type="protein sequence ID" value="CAD7639694.1"/>
    <property type="molecule type" value="Genomic_DNA"/>
</dbReference>
<evidence type="ECO:0000313" key="8">
    <source>
        <dbReference type="EMBL" id="CAD7639694.1"/>
    </source>
</evidence>
<evidence type="ECO:0000256" key="2">
    <source>
        <dbReference type="ARBA" id="ARBA00022737"/>
    </source>
</evidence>
<dbReference type="AlphaFoldDB" id="A0A7R9LDI0"/>
<proteinExistence type="predicted"/>
<dbReference type="GO" id="GO:0045944">
    <property type="term" value="P:positive regulation of transcription by RNA polymerase II"/>
    <property type="evidence" value="ECO:0007669"/>
    <property type="project" value="UniProtKB-ARBA"/>
</dbReference>
<evidence type="ECO:0000256" key="6">
    <source>
        <dbReference type="SAM" id="MobiDB-lite"/>
    </source>
</evidence>
<dbReference type="InterPro" id="IPR050329">
    <property type="entry name" value="GLI_C2H2-zinc-finger"/>
</dbReference>
<keyword evidence="4" id="KW-0862">Zinc</keyword>
<evidence type="ECO:0000256" key="3">
    <source>
        <dbReference type="ARBA" id="ARBA00022771"/>
    </source>
</evidence>
<feature type="domain" description="C2H2-type" evidence="7">
    <location>
        <begin position="268"/>
        <end position="297"/>
    </location>
</feature>
<protein>
    <recommendedName>
        <fullName evidence="7">C2H2-type domain-containing protein</fullName>
    </recommendedName>
</protein>
<evidence type="ECO:0000259" key="7">
    <source>
        <dbReference type="PROSITE" id="PS50157"/>
    </source>
</evidence>
<feature type="domain" description="C2H2-type" evidence="7">
    <location>
        <begin position="238"/>
        <end position="267"/>
    </location>
</feature>
<evidence type="ECO:0000256" key="4">
    <source>
        <dbReference type="ARBA" id="ARBA00022833"/>
    </source>
</evidence>
<gene>
    <name evidence="8" type="ORF">OSB1V03_LOCUS17888</name>
</gene>
<feature type="compositionally biased region" description="Acidic residues" evidence="6">
    <location>
        <begin position="25"/>
        <end position="80"/>
    </location>
</feature>
<dbReference type="EMBL" id="CAJPIZ010022411">
    <property type="protein sequence ID" value="CAG2117935.1"/>
    <property type="molecule type" value="Genomic_DNA"/>
</dbReference>
<feature type="region of interest" description="Disordered" evidence="6">
    <location>
        <begin position="20"/>
        <end position="80"/>
    </location>
</feature>
<dbReference type="PROSITE" id="PS00028">
    <property type="entry name" value="ZINC_FINGER_C2H2_1"/>
    <property type="match status" value="3"/>
</dbReference>
<keyword evidence="9" id="KW-1185">Reference proteome</keyword>
<feature type="domain" description="C2H2-type" evidence="7">
    <location>
        <begin position="101"/>
        <end position="129"/>
    </location>
</feature>
<name>A0A7R9LDI0_9ACAR</name>
<evidence type="ECO:0000313" key="9">
    <source>
        <dbReference type="Proteomes" id="UP000759131"/>
    </source>
</evidence>
<sequence>MDENLVAVHMIESSEGTYVTAQVMPEDDTYEDNGDDNEMINATEDADQLNDELEDNEELDEEEEPQDNDQELEEADGNEDMIDNSEADDIIIAEAVVVTQYSCKFCNRRFDTIDKVKNHYLLRHNTDQSIVKRFSGGGQQKTDDNDDEHNDDSPPKTAIKRKIKSEPQNISKSKANQYNLKVVSNIITDDTLLKKKRGRKPTGVTRKYPCDWPGCNYIARHSVHLKDHKRTHTGEKPYRCNWPDCGLSFIQGSALKTHMRTHTGEKPYPCEWPGCTLFFSQKNNVKVHMRTHTGEKPYVCDWPGCEWRF</sequence>
<feature type="region of interest" description="Disordered" evidence="6">
    <location>
        <begin position="134"/>
        <end position="156"/>
    </location>
</feature>